<evidence type="ECO:0000259" key="2">
    <source>
        <dbReference type="Pfam" id="PF13439"/>
    </source>
</evidence>
<organism evidence="3 4">
    <name type="scientific">Oceanithermus desulfurans NBRC 100063</name>
    <dbReference type="NCBI Taxonomy" id="1227550"/>
    <lineage>
        <taxon>Bacteria</taxon>
        <taxon>Thermotogati</taxon>
        <taxon>Deinococcota</taxon>
        <taxon>Deinococci</taxon>
        <taxon>Thermales</taxon>
        <taxon>Thermaceae</taxon>
        <taxon>Oceanithermus</taxon>
    </lineage>
</organism>
<gene>
    <name evidence="3" type="ORF">ODE01S_21980</name>
</gene>
<dbReference type="GO" id="GO:0016757">
    <property type="term" value="F:glycosyltransferase activity"/>
    <property type="evidence" value="ECO:0007669"/>
    <property type="project" value="InterPro"/>
</dbReference>
<dbReference type="InterPro" id="IPR001296">
    <property type="entry name" value="Glyco_trans_1"/>
</dbReference>
<dbReference type="InterPro" id="IPR028098">
    <property type="entry name" value="Glyco_trans_4-like_N"/>
</dbReference>
<comment type="caution">
    <text evidence="3">The sequence shown here is derived from an EMBL/GenBank/DDBJ whole genome shotgun (WGS) entry which is preliminary data.</text>
</comment>
<evidence type="ECO:0008006" key="5">
    <source>
        <dbReference type="Google" id="ProtNLM"/>
    </source>
</evidence>
<feature type="domain" description="Glycosyltransferase subfamily 4-like N-terminal" evidence="2">
    <location>
        <begin position="15"/>
        <end position="146"/>
    </location>
</feature>
<dbReference type="PANTHER" id="PTHR12526">
    <property type="entry name" value="GLYCOSYLTRANSFERASE"/>
    <property type="match status" value="1"/>
</dbReference>
<proteinExistence type="predicted"/>
<evidence type="ECO:0000313" key="3">
    <source>
        <dbReference type="EMBL" id="GEM90764.1"/>
    </source>
</evidence>
<dbReference type="AlphaFoldDB" id="A0A511RM90"/>
<feature type="domain" description="Glycosyl transferase family 1" evidence="1">
    <location>
        <begin position="155"/>
        <end position="313"/>
    </location>
</feature>
<name>A0A511RM90_9DEIN</name>
<sequence>MDKGLFEVAAISLFPESRSMLEEEIRERKLNVFFLNKRLGPDPSITIPLYRLIRDYKPHVVHTHRYVLRYSLLPTLFNRVPGRVHTMHNVAQKEVDAVGKWVHKLAFTFCQVVPVSISEEVATTVKALYGSDLYTPIVYNGITTARFSTGGPASKRGERLVLIHVGRFAPQKNHDLLIQGFALALARHPYLELWLVGDGHLRPHIQSLVQELSLQKHVRFLGLRKDIPELMKQADVFLLPSDWEGVPLVVLEAMAAGKPVVATSVGGVPELVKDEKTGILISPGDPETLAGAILRLARDSDLRRRMGEAAHKWALERFDVQKTAQAYGELYLKLLRRRGRK</sequence>
<dbReference type="EMBL" id="BJXN01000021">
    <property type="protein sequence ID" value="GEM90764.1"/>
    <property type="molecule type" value="Genomic_DNA"/>
</dbReference>
<dbReference type="PANTHER" id="PTHR12526:SF630">
    <property type="entry name" value="GLYCOSYLTRANSFERASE"/>
    <property type="match status" value="1"/>
</dbReference>
<dbReference type="Pfam" id="PF13439">
    <property type="entry name" value="Glyco_transf_4"/>
    <property type="match status" value="1"/>
</dbReference>
<accession>A0A511RM90</accession>
<dbReference type="Proteomes" id="UP000321827">
    <property type="component" value="Unassembled WGS sequence"/>
</dbReference>
<dbReference type="SUPFAM" id="SSF53756">
    <property type="entry name" value="UDP-Glycosyltransferase/glycogen phosphorylase"/>
    <property type="match status" value="1"/>
</dbReference>
<dbReference type="Pfam" id="PF00534">
    <property type="entry name" value="Glycos_transf_1"/>
    <property type="match status" value="1"/>
</dbReference>
<reference evidence="3 4" key="1">
    <citation type="submission" date="2019-07" db="EMBL/GenBank/DDBJ databases">
        <title>Whole genome shotgun sequence of Oceanithermus desulfurans NBRC 100063.</title>
        <authorList>
            <person name="Hosoyama A."/>
            <person name="Uohara A."/>
            <person name="Ohji S."/>
            <person name="Ichikawa N."/>
        </authorList>
    </citation>
    <scope>NUCLEOTIDE SEQUENCE [LARGE SCALE GENOMIC DNA]</scope>
    <source>
        <strain evidence="3 4">NBRC 100063</strain>
    </source>
</reference>
<evidence type="ECO:0000313" key="4">
    <source>
        <dbReference type="Proteomes" id="UP000321827"/>
    </source>
</evidence>
<evidence type="ECO:0000259" key="1">
    <source>
        <dbReference type="Pfam" id="PF00534"/>
    </source>
</evidence>
<dbReference type="Gene3D" id="3.40.50.2000">
    <property type="entry name" value="Glycogen Phosphorylase B"/>
    <property type="match status" value="2"/>
</dbReference>
<protein>
    <recommendedName>
        <fullName evidence="5">Glycosyl transferase</fullName>
    </recommendedName>
</protein>